<reference evidence="4 5" key="1">
    <citation type="submission" date="2013-12" db="EMBL/GenBank/DDBJ databases">
        <authorList>
            <person name="Cubeta M."/>
            <person name="Pakala S."/>
            <person name="Fedorova N."/>
            <person name="Thomas E."/>
            <person name="Dean R."/>
            <person name="Jabaji S."/>
            <person name="Neate S."/>
            <person name="Toda T."/>
            <person name="Tavantzis S."/>
            <person name="Vilgalys R."/>
            <person name="Bharathan N."/>
            <person name="Pakala S."/>
            <person name="Losada L.S."/>
            <person name="Zafar N."/>
            <person name="Nierman W."/>
        </authorList>
    </citation>
    <scope>NUCLEOTIDE SEQUENCE [LARGE SCALE GENOMIC DNA]</scope>
    <source>
        <strain evidence="4 5">123E</strain>
    </source>
</reference>
<evidence type="ECO:0000313" key="4">
    <source>
        <dbReference type="EMBL" id="KEP45881.1"/>
    </source>
</evidence>
<feature type="compositionally biased region" description="Acidic residues" evidence="2">
    <location>
        <begin position="147"/>
        <end position="158"/>
    </location>
</feature>
<feature type="region of interest" description="Disordered" evidence="2">
    <location>
        <begin position="132"/>
        <end position="158"/>
    </location>
</feature>
<feature type="non-terminal residue" evidence="4">
    <location>
        <position position="1090"/>
    </location>
</feature>
<dbReference type="InterPro" id="IPR013087">
    <property type="entry name" value="Znf_C2H2_type"/>
</dbReference>
<organism evidence="4 5">
    <name type="scientific">Rhizoctonia solani 123E</name>
    <dbReference type="NCBI Taxonomy" id="1423351"/>
    <lineage>
        <taxon>Eukaryota</taxon>
        <taxon>Fungi</taxon>
        <taxon>Dikarya</taxon>
        <taxon>Basidiomycota</taxon>
        <taxon>Agaricomycotina</taxon>
        <taxon>Agaricomycetes</taxon>
        <taxon>Cantharellales</taxon>
        <taxon>Ceratobasidiaceae</taxon>
        <taxon>Rhizoctonia</taxon>
    </lineage>
</organism>
<dbReference type="EMBL" id="AZST01001425">
    <property type="protein sequence ID" value="KEP45881.1"/>
    <property type="molecule type" value="Genomic_DNA"/>
</dbReference>
<evidence type="ECO:0000256" key="2">
    <source>
        <dbReference type="SAM" id="MobiDB-lite"/>
    </source>
</evidence>
<feature type="compositionally biased region" description="Acidic residues" evidence="2">
    <location>
        <begin position="764"/>
        <end position="790"/>
    </location>
</feature>
<evidence type="ECO:0000259" key="3">
    <source>
        <dbReference type="PROSITE" id="PS50157"/>
    </source>
</evidence>
<dbReference type="STRING" id="1423351.A0A074RFI9"/>
<dbReference type="PROSITE" id="PS50157">
    <property type="entry name" value="ZINC_FINGER_C2H2_2"/>
    <property type="match status" value="1"/>
</dbReference>
<feature type="region of interest" description="Disordered" evidence="2">
    <location>
        <begin position="764"/>
        <end position="799"/>
    </location>
</feature>
<keyword evidence="1" id="KW-0862">Zinc</keyword>
<dbReference type="Proteomes" id="UP000027456">
    <property type="component" value="Unassembled WGS sequence"/>
</dbReference>
<keyword evidence="1" id="KW-0479">Metal-binding</keyword>
<keyword evidence="5" id="KW-1185">Reference proteome</keyword>
<feature type="domain" description="C2H2-type" evidence="3">
    <location>
        <begin position="7"/>
        <end position="35"/>
    </location>
</feature>
<feature type="region of interest" description="Disordered" evidence="2">
    <location>
        <begin position="1061"/>
        <end position="1090"/>
    </location>
</feature>
<gene>
    <name evidence="4" type="ORF">V565_233860</name>
</gene>
<feature type="compositionally biased region" description="Low complexity" evidence="2">
    <location>
        <begin position="1080"/>
        <end position="1090"/>
    </location>
</feature>
<accession>A0A074RFI9</accession>
<feature type="compositionally biased region" description="Low complexity" evidence="2">
    <location>
        <begin position="93"/>
        <end position="102"/>
    </location>
</feature>
<proteinExistence type="predicted"/>
<feature type="region of interest" description="Disordered" evidence="2">
    <location>
        <begin position="76"/>
        <end position="118"/>
    </location>
</feature>
<dbReference type="InterPro" id="IPR041078">
    <property type="entry name" value="Plavaka"/>
</dbReference>
<dbReference type="AlphaFoldDB" id="A0A074RFI9"/>
<dbReference type="OrthoDB" id="2418900at2759"/>
<evidence type="ECO:0000256" key="1">
    <source>
        <dbReference type="PROSITE-ProRule" id="PRU00042"/>
    </source>
</evidence>
<dbReference type="GO" id="GO:0008270">
    <property type="term" value="F:zinc ion binding"/>
    <property type="evidence" value="ECO:0007669"/>
    <property type="project" value="UniProtKB-KW"/>
</dbReference>
<name>A0A074RFI9_9AGAM</name>
<comment type="caution">
    <text evidence="4">The sequence shown here is derived from an EMBL/GenBank/DDBJ whole genome shotgun (WGS) entry which is preliminary data.</text>
</comment>
<evidence type="ECO:0000313" key="5">
    <source>
        <dbReference type="Proteomes" id="UP000027456"/>
    </source>
</evidence>
<dbReference type="HOGENOM" id="CLU_006344_4_2_1"/>
<keyword evidence="1" id="KW-0863">Zinc-finger</keyword>
<dbReference type="SMART" id="SM00355">
    <property type="entry name" value="ZnF_C2H2"/>
    <property type="match status" value="2"/>
</dbReference>
<dbReference type="PROSITE" id="PS00028">
    <property type="entry name" value="ZINC_FINGER_C2H2_1"/>
    <property type="match status" value="1"/>
</dbReference>
<dbReference type="Pfam" id="PF18759">
    <property type="entry name" value="Plavaka"/>
    <property type="match status" value="1"/>
</dbReference>
<sequence>MRHKGSYSCTYCLRKFAKREFLLQHQNTTHNAPKISKSKGRCPHCGTHFPGDGLSRHLSHERSRCRILNEQWETDALAAGPSRPRSVPHTDISSSSDSSVEPSEPEPSEPEPLGDIPLDEPEQELEAELDQNWGGLQDERMYSPPETPDDESLEEMTDSDGQTVFVERYPNANAGQPIRPVTNDDLPPEYQQYPDIGALEDPENFELAKILMESGVSGRFRNRYLTLKRIKDRMPWKNNRVMLMDIDKLPRGADWFVKPYSCEGSRGVEIAECWMRNTLGVIRRLILDRVLGKKMRWAPERHFTSRKRKSRRRGEIYTGDWLWRLQGEIPDEFASLISVIVSSDETRLTNYAGDKKAHPVYLTVGNIPKRLRRRISSRATILIGYLPTPKLDCEPNAERKRELKRDLFHRCIEDMLAPLTEACKEGGVEMPCADGGVRRIYPVLAAYVADFPEQCKVACVKQTYCPLCTTHPKTRGDPGDSGYRDRDRTLQVMQKEDNSGSAWFTRYGLLPTRPFWESHPHVDIGSFITPDLLHQVHKGVMKDHLIKWVTTILGKSAVDERYMSMPEAHGLRHFKSGISSVSQWTGRELKEMVKVLLPALSDSDPRVVRAARSLMDFMYLAHAGSVTDEDLDAMEDALRTFHEHKDVFKELGAVTTDKGFHGIPKLHMISHYTHLIRELGTPDGYNTETSERLHIDFAKMGYRASNKVNATKQMALYIQRLEAIAMHASYLEGKQEGLEEGDPDEEVDPDDEEAEFWDAWLDEDEDEEQRGGEDQPEAPEAPEDQPEEPVNEQQEHELEEMDVDISQCVEWDVESNAEGSETFYPSPEIVVAKTPTWKRVSADDIIRRHGATDILPTLRSHLARTAPQYQDLDFEDGDYRFDVWSRARLFHPPPPFKPSEDSSVDVVRAQPAKYDRYHRLSRPARFDTVLVLMRDNVVGLHRYRPARVRVIFRLPDQIRHVYPGHLAFVELFNYCSANPVEPTGLFTTNHSNHEGRRVTAIIPLSSVRMTCHLAPKFTAAEQNDYISLRSDTLSTYSKFFINIFSSYFMYELVRHWGQDGMWRRDPDEDEEQDRDRDGTNANANANANAN</sequence>
<protein>
    <recommendedName>
        <fullName evidence="3">C2H2-type domain-containing protein</fullName>
    </recommendedName>
</protein>